<name>A0A0K2VLP8_LEPSM</name>
<accession>A0A0K2VLP8</accession>
<sequence>MYRSTILHSNIDIYPKGSLKEINHLLDEEIFVCQFIYRVFNQYRKENVSIRDNIT</sequence>
<dbReference type="EMBL" id="HACA01033605">
    <property type="protein sequence ID" value="CDW50966.1"/>
    <property type="molecule type" value="Transcribed_RNA"/>
</dbReference>
<dbReference type="AlphaFoldDB" id="A0A0K2VLP8"/>
<evidence type="ECO:0000313" key="1">
    <source>
        <dbReference type="EMBL" id="CDW50966.1"/>
    </source>
</evidence>
<organism evidence="1">
    <name type="scientific">Lepeophtheirus salmonis</name>
    <name type="common">Salmon louse</name>
    <name type="synonym">Caligus salmonis</name>
    <dbReference type="NCBI Taxonomy" id="72036"/>
    <lineage>
        <taxon>Eukaryota</taxon>
        <taxon>Metazoa</taxon>
        <taxon>Ecdysozoa</taxon>
        <taxon>Arthropoda</taxon>
        <taxon>Crustacea</taxon>
        <taxon>Multicrustacea</taxon>
        <taxon>Hexanauplia</taxon>
        <taxon>Copepoda</taxon>
        <taxon>Siphonostomatoida</taxon>
        <taxon>Caligidae</taxon>
        <taxon>Lepeophtheirus</taxon>
    </lineage>
</organism>
<proteinExistence type="predicted"/>
<reference evidence="1" key="1">
    <citation type="submission" date="2014-05" db="EMBL/GenBank/DDBJ databases">
        <authorList>
            <person name="Chronopoulou M."/>
        </authorList>
    </citation>
    <scope>NUCLEOTIDE SEQUENCE</scope>
    <source>
        <tissue evidence="1">Whole organism</tissue>
    </source>
</reference>
<protein>
    <submittedName>
        <fullName evidence="1">Uncharacterized protein</fullName>
    </submittedName>
</protein>